<dbReference type="PANTHER" id="PTHR10039:SF16">
    <property type="entry name" value="GPI INOSITOL-DEACYLASE"/>
    <property type="match status" value="1"/>
</dbReference>
<comment type="caution">
    <text evidence="4">The sequence shown here is derived from an EMBL/GenBank/DDBJ whole genome shotgun (WGS) entry which is preliminary data.</text>
</comment>
<keyword evidence="5" id="KW-1185">Reference proteome</keyword>
<gene>
    <name evidence="4" type="ORF">QBC36DRAFT_372366</name>
</gene>
<protein>
    <recommendedName>
        <fullName evidence="3">Nephrocystin 3-like N-terminal domain-containing protein</fullName>
    </recommendedName>
</protein>
<dbReference type="SUPFAM" id="SSF53474">
    <property type="entry name" value="alpha/beta-Hydrolases"/>
    <property type="match status" value="1"/>
</dbReference>
<evidence type="ECO:0000256" key="1">
    <source>
        <dbReference type="ARBA" id="ARBA00022737"/>
    </source>
</evidence>
<evidence type="ECO:0000259" key="3">
    <source>
        <dbReference type="Pfam" id="PF24883"/>
    </source>
</evidence>
<dbReference type="InterPro" id="IPR056884">
    <property type="entry name" value="NPHP3-like_N"/>
</dbReference>
<reference evidence="4" key="2">
    <citation type="submission" date="2023-05" db="EMBL/GenBank/DDBJ databases">
        <authorList>
            <consortium name="Lawrence Berkeley National Laboratory"/>
            <person name="Steindorff A."/>
            <person name="Hensen N."/>
            <person name="Bonometti L."/>
            <person name="Westerberg I."/>
            <person name="Brannstrom I.O."/>
            <person name="Guillou S."/>
            <person name="Cros-Aarteil S."/>
            <person name="Calhoun S."/>
            <person name="Haridas S."/>
            <person name="Kuo A."/>
            <person name="Mondo S."/>
            <person name="Pangilinan J."/>
            <person name="Riley R."/>
            <person name="Labutti K."/>
            <person name="Andreopoulos B."/>
            <person name="Lipzen A."/>
            <person name="Chen C."/>
            <person name="Yanf M."/>
            <person name="Daum C."/>
            <person name="Ng V."/>
            <person name="Clum A."/>
            <person name="Ohm R."/>
            <person name="Martin F."/>
            <person name="Silar P."/>
            <person name="Natvig D."/>
            <person name="Lalanne C."/>
            <person name="Gautier V."/>
            <person name="Ament-Velasquez S.L."/>
            <person name="Kruys A."/>
            <person name="Hutchinson M.I."/>
            <person name="Powell A.J."/>
            <person name="Barry K."/>
            <person name="Miller A.N."/>
            <person name="Grigoriev I.V."/>
            <person name="Debuchy R."/>
            <person name="Gladieux P."/>
            <person name="Thoren M.H."/>
            <person name="Johannesson H."/>
        </authorList>
    </citation>
    <scope>NUCLEOTIDE SEQUENCE</scope>
    <source>
        <strain evidence="4">CBS 892.96</strain>
    </source>
</reference>
<dbReference type="InterPro" id="IPR029058">
    <property type="entry name" value="AB_hydrolase_fold"/>
</dbReference>
<reference evidence="4" key="1">
    <citation type="journal article" date="2023" name="Mol. Phylogenet. Evol.">
        <title>Genome-scale phylogeny and comparative genomics of the fungal order Sordariales.</title>
        <authorList>
            <person name="Hensen N."/>
            <person name="Bonometti L."/>
            <person name="Westerberg I."/>
            <person name="Brannstrom I.O."/>
            <person name="Guillou S."/>
            <person name="Cros-Aarteil S."/>
            <person name="Calhoun S."/>
            <person name="Haridas S."/>
            <person name="Kuo A."/>
            <person name="Mondo S."/>
            <person name="Pangilinan J."/>
            <person name="Riley R."/>
            <person name="LaButti K."/>
            <person name="Andreopoulos B."/>
            <person name="Lipzen A."/>
            <person name="Chen C."/>
            <person name="Yan M."/>
            <person name="Daum C."/>
            <person name="Ng V."/>
            <person name="Clum A."/>
            <person name="Steindorff A."/>
            <person name="Ohm R.A."/>
            <person name="Martin F."/>
            <person name="Silar P."/>
            <person name="Natvig D.O."/>
            <person name="Lalanne C."/>
            <person name="Gautier V."/>
            <person name="Ament-Velasquez S.L."/>
            <person name="Kruys A."/>
            <person name="Hutchinson M.I."/>
            <person name="Powell A.J."/>
            <person name="Barry K."/>
            <person name="Miller A.N."/>
            <person name="Grigoriev I.V."/>
            <person name="Debuchy R."/>
            <person name="Gladieux P."/>
            <person name="Hiltunen Thoren M."/>
            <person name="Johannesson H."/>
        </authorList>
    </citation>
    <scope>NUCLEOTIDE SEQUENCE</scope>
    <source>
        <strain evidence="4">CBS 892.96</strain>
    </source>
</reference>
<evidence type="ECO:0000313" key="5">
    <source>
        <dbReference type="Proteomes" id="UP001302321"/>
    </source>
</evidence>
<dbReference type="EMBL" id="MU866173">
    <property type="protein sequence ID" value="KAK4177158.1"/>
    <property type="molecule type" value="Genomic_DNA"/>
</dbReference>
<feature type="region of interest" description="Disordered" evidence="2">
    <location>
        <begin position="49"/>
        <end position="81"/>
    </location>
</feature>
<dbReference type="AlphaFoldDB" id="A0AAN7A7Q1"/>
<name>A0AAN7A7Q1_9PEZI</name>
<evidence type="ECO:0000256" key="2">
    <source>
        <dbReference type="SAM" id="MobiDB-lite"/>
    </source>
</evidence>
<accession>A0AAN7A7Q1</accession>
<dbReference type="Gene3D" id="3.40.50.1820">
    <property type="entry name" value="alpha/beta hydrolase"/>
    <property type="match status" value="1"/>
</dbReference>
<feature type="domain" description="Nephrocystin 3-like N-terminal" evidence="3">
    <location>
        <begin position="399"/>
        <end position="580"/>
    </location>
</feature>
<evidence type="ECO:0000313" key="4">
    <source>
        <dbReference type="EMBL" id="KAK4177158.1"/>
    </source>
</evidence>
<sequence>MKIPEDKIKSVGLTLLYEPDGTTDPAVDIVLVHGIGGHPVRSWKCFDEGQTPTPITPTHPSPTRGKRLRKPPPAAQLRRTHSEPLLVKGDGFVGRSRSLLRKSSFKSSSRIRLVDFPDQLIENARNDAYWPLDFLPQSCPNARIFTWGYHTLVVDKKPLRLQGDIFAHASELLLELATTRVAFGTQARPLVFVAHSTGGVMVKEILRLAEIERDGPLKDVLLSTSAVVFMGSPHRATEHSSLGGAVTSMASVTLSVDPDDPVLPQLCGGNNVEIELGRQTFIRQWNEYNFRVKTFQESVIPSFADANERAAATIRRLASFIGDPREEATTIGAFNKNIAKFWSMEDVGYQALASCLVEFVRNEEEKRHVVNSKETDCLAALVRSQLSHPETHPAASYPGTCLWLYDLYDFQTWHNRNGPNKNKILWIGGESGCGKTILLTSLRRRLARKWGPAGASIIWTTADDYNIEGRAGLSSANQIPSPASVYRSLLGQLSLQDPGLRTALLALYDQPRADPAAFDDTEVVSFFSDYYIHQTAKTSARRTFILVEIPDEAGSVYVGELLSRLSCLAQNSDFSICITSAHHPEIELENTISIPMHIRNTDDILRFVNLNLMAEWEDRNRTVMMVGRKAGGVFLWAEIVVNILNAAISEGATQDLIEYTLEEVPGDLHGLYEWMLNTLNEKERAEALVLFQWVMLAAEPMRLNDLFIAVRLTDPNPFGLYERLGPLMALDVGVPFPMRYLRQVRNSVITSDTPCQFHRWVRTRSIGLLEVQSDTNESLGLQRVQPIHCSVRSFFLSGRGFACLISGNPSIPANLTTADYLDISHYVLLRACLTYLNMRDFESLSQSPKPTTLKPTPFVALDTHLRPLSTATTQRQLITSSYPFLQYAVSSLLFHLLSPTYFRYFLPQNELFLTLSANKFRLWKRWTSLLGTYDPEELIALQTKLGSRTKELMSPVYGARFRLERVLRKLGGLSAAAVRVKKEDEKGGEKGKKGKGGVGWRGKGIVSPVTPILPVPGLALRAGREKERKKEWKPVKREGRFGLPEELVLDLPGTGEGLGVMSPIGVETPGVIGEGRRVEVGLAV</sequence>
<dbReference type="Pfam" id="PF24883">
    <property type="entry name" value="NPHP3_N"/>
    <property type="match status" value="1"/>
</dbReference>
<keyword evidence="1" id="KW-0677">Repeat</keyword>
<dbReference type="PANTHER" id="PTHR10039">
    <property type="entry name" value="AMELOGENIN"/>
    <property type="match status" value="1"/>
</dbReference>
<organism evidence="4 5">
    <name type="scientific">Triangularia setosa</name>
    <dbReference type="NCBI Taxonomy" id="2587417"/>
    <lineage>
        <taxon>Eukaryota</taxon>
        <taxon>Fungi</taxon>
        <taxon>Dikarya</taxon>
        <taxon>Ascomycota</taxon>
        <taxon>Pezizomycotina</taxon>
        <taxon>Sordariomycetes</taxon>
        <taxon>Sordariomycetidae</taxon>
        <taxon>Sordariales</taxon>
        <taxon>Podosporaceae</taxon>
        <taxon>Triangularia</taxon>
    </lineage>
</organism>
<dbReference type="Proteomes" id="UP001302321">
    <property type="component" value="Unassembled WGS sequence"/>
</dbReference>
<proteinExistence type="predicted"/>